<evidence type="ECO:0000259" key="19">
    <source>
        <dbReference type="PROSITE" id="PS51217"/>
    </source>
</evidence>
<dbReference type="SUPFAM" id="SSF52540">
    <property type="entry name" value="P-loop containing nucleoside triphosphate hydrolases"/>
    <property type="match status" value="1"/>
</dbReference>
<keyword evidence="2 15" id="KW-0479">Metal-binding</keyword>
<evidence type="ECO:0000256" key="17">
    <source>
        <dbReference type="SAM" id="MobiDB-lite"/>
    </source>
</evidence>
<accession>A0ABW2YEV1</accession>
<keyword evidence="9 15" id="KW-0460">Magnesium</keyword>
<comment type="cofactor">
    <cofactor evidence="15">
        <name>Mg(2+)</name>
        <dbReference type="ChEBI" id="CHEBI:18420"/>
    </cofactor>
    <text evidence="15">Binds 1 Mg(2+) ion per subunit.</text>
</comment>
<keyword evidence="4 15" id="KW-0227">DNA damage</keyword>
<feature type="binding site" evidence="16">
    <location>
        <begin position="39"/>
        <end position="46"/>
    </location>
    <ligand>
        <name>ATP</name>
        <dbReference type="ChEBI" id="CHEBI:30616"/>
    </ligand>
</feature>
<evidence type="ECO:0000256" key="15">
    <source>
        <dbReference type="HAMAP-Rule" id="MF_01485"/>
    </source>
</evidence>
<name>A0ABW2YEV1_9GAMM</name>
<comment type="miscellaneous">
    <text evidence="15">In the RecBCD complex, RecB has a slow 3'-5' helicase, an exonuclease activity and loads RecA onto ssDNA, RecD has a fast 5'-3' helicase activity, while RecC stimulates the ATPase and processivity of the RecB helicase and contributes to recognition of the Chi site.</text>
</comment>
<keyword evidence="7 15" id="KW-0269">Exonuclease</keyword>
<evidence type="ECO:0000259" key="18">
    <source>
        <dbReference type="PROSITE" id="PS51198"/>
    </source>
</evidence>
<evidence type="ECO:0000256" key="4">
    <source>
        <dbReference type="ARBA" id="ARBA00022763"/>
    </source>
</evidence>
<evidence type="ECO:0000256" key="3">
    <source>
        <dbReference type="ARBA" id="ARBA00022741"/>
    </source>
</evidence>
<dbReference type="InterPro" id="IPR011604">
    <property type="entry name" value="PDDEXK-like_dom_sf"/>
</dbReference>
<feature type="binding site" evidence="15">
    <location>
        <position position="1017"/>
    </location>
    <ligand>
        <name>Mg(2+)</name>
        <dbReference type="ChEBI" id="CHEBI:18420"/>
    </ligand>
</feature>
<dbReference type="EC" id="3.1.11.5" evidence="15"/>
<dbReference type="InterPro" id="IPR014016">
    <property type="entry name" value="UvrD-like_ATP-bd"/>
</dbReference>
<comment type="catalytic activity">
    <reaction evidence="15">
        <text>Exonucleolytic cleavage (in the presence of ATP) in either 5'- to 3'- or 3'- to 5'-direction to yield 5'-phosphooligonucleotides.</text>
        <dbReference type="EC" id="3.1.11.5"/>
    </reaction>
</comment>
<comment type="catalytic activity">
    <reaction evidence="13 15">
        <text>Couples ATP hydrolysis with the unwinding of duplex DNA by translocating in the 3'-5' direction.</text>
        <dbReference type="EC" id="5.6.2.4"/>
    </reaction>
</comment>
<dbReference type="PANTHER" id="PTHR11070">
    <property type="entry name" value="UVRD / RECB / PCRA DNA HELICASE FAMILY MEMBER"/>
    <property type="match status" value="1"/>
</dbReference>
<dbReference type="InterPro" id="IPR000212">
    <property type="entry name" value="DNA_helicase_UvrD/REP"/>
</dbReference>
<dbReference type="EC" id="5.6.2.4" evidence="15"/>
<dbReference type="Gene3D" id="3.90.320.10">
    <property type="match status" value="1"/>
</dbReference>
<protein>
    <recommendedName>
        <fullName evidence="15">RecBCD enzyme subunit RecB</fullName>
        <ecNumber evidence="15">3.1.11.5</ecNumber>
        <ecNumber evidence="15">5.6.2.4</ecNumber>
    </recommendedName>
    <alternativeName>
        <fullName evidence="15">DNA 3'-5' helicase subunit RecB</fullName>
    </alternativeName>
    <alternativeName>
        <fullName evidence="15">Exonuclease V subunit RecB</fullName>
        <shortName evidence="15">ExoV subunit RecB</shortName>
    </alternativeName>
    <alternativeName>
        <fullName evidence="15">Helicase/nuclease RecBCD subunit RecB</fullName>
    </alternativeName>
</protein>
<keyword evidence="1 15" id="KW-0540">Nuclease</keyword>
<feature type="binding site" evidence="15">
    <location>
        <position position="1031"/>
    </location>
    <ligand>
        <name>Mg(2+)</name>
        <dbReference type="ChEBI" id="CHEBI:18420"/>
    </ligand>
</feature>
<feature type="domain" description="UvrD-like helicase ATP-binding" evidence="18">
    <location>
        <begin position="18"/>
        <end position="372"/>
    </location>
</feature>
<dbReference type="InterPro" id="IPR004586">
    <property type="entry name" value="RecB"/>
</dbReference>
<comment type="caution">
    <text evidence="20">The sequence shown here is derived from an EMBL/GenBank/DDBJ whole genome shotgun (WGS) entry which is preliminary data.</text>
</comment>
<feature type="active site" description="For nuclease activity" evidence="15">
    <location>
        <position position="1031"/>
    </location>
</feature>
<evidence type="ECO:0000313" key="20">
    <source>
        <dbReference type="EMBL" id="MFD0724954.1"/>
    </source>
</evidence>
<feature type="region of interest" description="DNA-binding and helicase activity, interacts with RecC" evidence="15">
    <location>
        <begin position="1"/>
        <end position="796"/>
    </location>
</feature>
<evidence type="ECO:0000256" key="12">
    <source>
        <dbReference type="ARBA" id="ARBA00023235"/>
    </source>
</evidence>
<dbReference type="PROSITE" id="PS51217">
    <property type="entry name" value="UVRD_HELICASE_CTER"/>
    <property type="match status" value="1"/>
</dbReference>
<keyword evidence="12 15" id="KW-0413">Isomerase</keyword>
<evidence type="ECO:0000313" key="21">
    <source>
        <dbReference type="Proteomes" id="UP001597110"/>
    </source>
</evidence>
<comment type="catalytic activity">
    <reaction evidence="14 15">
        <text>ATP + H2O = ADP + phosphate + H(+)</text>
        <dbReference type="Rhea" id="RHEA:13065"/>
        <dbReference type="ChEBI" id="CHEBI:15377"/>
        <dbReference type="ChEBI" id="CHEBI:15378"/>
        <dbReference type="ChEBI" id="CHEBI:30616"/>
        <dbReference type="ChEBI" id="CHEBI:43474"/>
        <dbReference type="ChEBI" id="CHEBI:456216"/>
        <dbReference type="EC" id="5.6.2.4"/>
    </reaction>
</comment>
<keyword evidence="21" id="KW-1185">Reference proteome</keyword>
<keyword evidence="8 15" id="KW-0067">ATP-binding</keyword>
<dbReference type="PROSITE" id="PS51198">
    <property type="entry name" value="UVRD_HELICASE_ATP_BIND"/>
    <property type="match status" value="1"/>
</dbReference>
<evidence type="ECO:0000256" key="11">
    <source>
        <dbReference type="ARBA" id="ARBA00023204"/>
    </source>
</evidence>
<keyword evidence="6 15" id="KW-0347">Helicase</keyword>
<feature type="binding site" evidence="15">
    <location>
        <position position="895"/>
    </location>
    <ligand>
        <name>Mg(2+)</name>
        <dbReference type="ChEBI" id="CHEBI:18420"/>
    </ligand>
</feature>
<dbReference type="InterPro" id="IPR011335">
    <property type="entry name" value="Restrct_endonuc-II-like"/>
</dbReference>
<evidence type="ECO:0000256" key="14">
    <source>
        <dbReference type="ARBA" id="ARBA00048988"/>
    </source>
</evidence>
<dbReference type="Gene3D" id="3.40.50.300">
    <property type="entry name" value="P-loop containing nucleotide triphosphate hydrolases"/>
    <property type="match status" value="3"/>
</dbReference>
<dbReference type="Pfam" id="PF13361">
    <property type="entry name" value="UvrD_C"/>
    <property type="match status" value="1"/>
</dbReference>
<dbReference type="HAMAP" id="MF_01485">
    <property type="entry name" value="RecB"/>
    <property type="match status" value="1"/>
</dbReference>
<dbReference type="SUPFAM" id="SSF52980">
    <property type="entry name" value="Restriction endonuclease-like"/>
    <property type="match status" value="1"/>
</dbReference>
<keyword evidence="3 15" id="KW-0547">Nucleotide-binding</keyword>
<evidence type="ECO:0000256" key="16">
    <source>
        <dbReference type="PROSITE-ProRule" id="PRU00560"/>
    </source>
</evidence>
<feature type="region of interest" description="Disordered" evidence="17">
    <location>
        <begin position="1"/>
        <end position="21"/>
    </location>
</feature>
<evidence type="ECO:0000256" key="2">
    <source>
        <dbReference type="ARBA" id="ARBA00022723"/>
    </source>
</evidence>
<dbReference type="Gene3D" id="1.10.486.10">
    <property type="entry name" value="PCRA, domain 4"/>
    <property type="match status" value="1"/>
</dbReference>
<dbReference type="CDD" id="cd22352">
    <property type="entry name" value="RecB_C-like"/>
    <property type="match status" value="1"/>
</dbReference>
<organism evidence="20 21">
    <name type="scientific">Lysobacter brunescens</name>
    <dbReference type="NCBI Taxonomy" id="262323"/>
    <lineage>
        <taxon>Bacteria</taxon>
        <taxon>Pseudomonadati</taxon>
        <taxon>Pseudomonadota</taxon>
        <taxon>Gammaproteobacteria</taxon>
        <taxon>Lysobacterales</taxon>
        <taxon>Lysobacteraceae</taxon>
        <taxon>Lysobacter</taxon>
    </lineage>
</organism>
<dbReference type="InterPro" id="IPR027417">
    <property type="entry name" value="P-loop_NTPase"/>
</dbReference>
<comment type="domain">
    <text evidence="15">The N-terminal DNA-binding domain is a ssDNA-dependent ATPase and has ATP-dependent 3'-5' helicase function. This domain interacts with RecC.</text>
</comment>
<evidence type="ECO:0000256" key="13">
    <source>
        <dbReference type="ARBA" id="ARBA00034617"/>
    </source>
</evidence>
<evidence type="ECO:0000256" key="7">
    <source>
        <dbReference type="ARBA" id="ARBA00022839"/>
    </source>
</evidence>
<dbReference type="InterPro" id="IPR014017">
    <property type="entry name" value="DNA_helicase_UvrD-like_C"/>
</dbReference>
<keyword evidence="10 15" id="KW-0238">DNA-binding</keyword>
<dbReference type="Proteomes" id="UP001597110">
    <property type="component" value="Unassembled WGS sequence"/>
</dbReference>
<feature type="domain" description="UvrD-like helicase C-terminal" evidence="19">
    <location>
        <begin position="421"/>
        <end position="679"/>
    </location>
</feature>
<feature type="region of interest" description="Disordered" evidence="17">
    <location>
        <begin position="815"/>
        <end position="834"/>
    </location>
</feature>
<comment type="similarity">
    <text evidence="15">Belongs to the helicase family. UvrD subfamily.</text>
</comment>
<keyword evidence="11 15" id="KW-0234">DNA repair</keyword>
<evidence type="ECO:0000256" key="1">
    <source>
        <dbReference type="ARBA" id="ARBA00022722"/>
    </source>
</evidence>
<dbReference type="PANTHER" id="PTHR11070:SF23">
    <property type="entry name" value="RECBCD ENZYME SUBUNIT RECB"/>
    <property type="match status" value="1"/>
</dbReference>
<dbReference type="EMBL" id="JBHTIF010000001">
    <property type="protein sequence ID" value="MFD0724954.1"/>
    <property type="molecule type" value="Genomic_DNA"/>
</dbReference>
<sequence>MSTQLPLFGAPAAHDDTPTTAPRDVGLHLPLDGVRLIEASAGTGKTFTLTTLVLRLLLERGATMAQILAVTFTRAATQELRQRVRRRLRLARRLLDAPHAMPQGEAVPTMAVLQAAIARDGEARVRERVEAALLQIDEATISTIHGFCHRALREFGFRAGLLAEQRVIDDPGELWAEVAAEVWRAASNGVAGADDVDLHPLLSALWDSPDALAGDLPKLCDPLRTMHPEPHESEMAAALHALRDTATARYEALMARRGLSDQDRLIERVWRASDDAEFAAALAARWPYRLIDEFQDTDPRQWDIFKRMHEAGVDDSASNAAPGWLCLIGDPKQAIYRFRGGDLATYLKAKDYAIARSGASAVVALGANYRSTPAVLRAIETLFTTHPLPFHVDAIRFEHVEPGADARDDDLRLVDANAGEHPVPGMTLHWLPKAPHDPKGPPNSALRKGLRNKDDEFEVMRDAATRVVAELLAHGTLRVGERLRPLRPADIAVLAQTNDQAAMMQRALTRAGIAAATLSGANVFAGEAAEDLHALLASLLEPADGGRFRAALATRLLGLDATALQALDGDDRAQQAWLARFADAADAWRQRGPLPALLPFVVDAAPRWLAEADGQRRLTDTLHLAELLQAESALRPGAAELLHWFARQRADATHDETRQLRLESDAGMVQIVTIHKSKGLEYPVVVLPFVAWRSEPPSRGLVAREFQDAQGRPARAWLRKGVLEPAQADAIAVEVQREEQAEQQRQLYVALTRAKHALHVVWSRNDQVKRTALHWILHSGESTGLKDDTLDYAGMQARIERLAADSGGSIVVRPFDPDAPLPRPSRRQEQVASVATRMPSRTLVGGLRLHSFSSLHARSEDGESARGAGDEALAVVELEADDATLGGTGFGNAVHGVLEEADAAAWRRAPGDDEDLVPDIQRALLERALRRQGLAVTPSHIAQTARLVSRALNVALPGGVRLCDWPSTSVIRELPFHFRLRPLRIDALHALLQAHGYPRARRPVAGSLDGLMHGYVDLVYRDAHGRHHVLDYKTNRLPAYDPDSLRRAVQAQDYDLQYLIYLVALRRWLRLRHGAAYDDARHLGGAVYLFMRGIDADTLAAHDADAAGTSRRGVHVDPVDPALLAALDAFFDGEGGG</sequence>
<evidence type="ECO:0000256" key="5">
    <source>
        <dbReference type="ARBA" id="ARBA00022801"/>
    </source>
</evidence>
<comment type="subunit">
    <text evidence="15">Heterotrimer of RecB, RecC and RecD. All subunits contribute to DNA-binding. Interacts with RecA.</text>
</comment>
<feature type="region of interest" description="Nuclease activity, interacts with RecD and RecA" evidence="15">
    <location>
        <begin position="846"/>
        <end position="1137"/>
    </location>
</feature>
<dbReference type="Pfam" id="PF12705">
    <property type="entry name" value="PDDEXK_1"/>
    <property type="match status" value="1"/>
</dbReference>
<proteinExistence type="inferred from homology"/>
<comment type="function">
    <text evidence="15">A helicase/nuclease that prepares dsDNA breaks (DSB) for recombinational DNA repair. Binds to DSBs and unwinds DNA via a highly rapid and processive ATP-dependent bidirectional helicase activity. Unwinds dsDNA until it encounters a Chi (crossover hotspot instigator) sequence from the 3' direction. Cuts ssDNA a few nucleotides 3' to the Chi site. The properties and activities of the enzyme are changed at Chi. The Chi-altered holoenzyme produces a long 3'-ssDNA overhang and facilitates RecA-binding to the ssDNA for homologous DNA recombination and repair. Holoenzyme degrades any linearized DNA that is unable to undergo homologous recombination. In the holoenzyme this subunit contributes ATPase, 3'-5' helicase, exonuclease activity and loads RecA onto ssDNA.</text>
</comment>
<dbReference type="InterPro" id="IPR038726">
    <property type="entry name" value="PDDEXK_AddAB-type"/>
</dbReference>
<evidence type="ECO:0000256" key="10">
    <source>
        <dbReference type="ARBA" id="ARBA00023125"/>
    </source>
</evidence>
<comment type="domain">
    <text evidence="15">The C-terminal domain has nuclease activity and interacts with RecD. It interacts with RecA, facilitating its loading onto ssDNA.</text>
</comment>
<dbReference type="Pfam" id="PF00580">
    <property type="entry name" value="UvrD-helicase"/>
    <property type="match status" value="1"/>
</dbReference>
<evidence type="ECO:0000256" key="8">
    <source>
        <dbReference type="ARBA" id="ARBA00022840"/>
    </source>
</evidence>
<reference evidence="21" key="1">
    <citation type="journal article" date="2019" name="Int. J. Syst. Evol. Microbiol.">
        <title>The Global Catalogue of Microorganisms (GCM) 10K type strain sequencing project: providing services to taxonomists for standard genome sequencing and annotation.</title>
        <authorList>
            <consortium name="The Broad Institute Genomics Platform"/>
            <consortium name="The Broad Institute Genome Sequencing Center for Infectious Disease"/>
            <person name="Wu L."/>
            <person name="Ma J."/>
        </authorList>
    </citation>
    <scope>NUCLEOTIDE SEQUENCE [LARGE SCALE GENOMIC DNA]</scope>
    <source>
        <strain evidence="21">CCUG 55585</strain>
    </source>
</reference>
<dbReference type="RefSeq" id="WP_386822581.1">
    <property type="nucleotide sequence ID" value="NZ_JBHTIF010000001.1"/>
</dbReference>
<evidence type="ECO:0000256" key="9">
    <source>
        <dbReference type="ARBA" id="ARBA00022842"/>
    </source>
</evidence>
<gene>
    <name evidence="15" type="primary">recB</name>
    <name evidence="20" type="ORF">ACFQ0E_04995</name>
</gene>
<evidence type="ECO:0000256" key="6">
    <source>
        <dbReference type="ARBA" id="ARBA00022806"/>
    </source>
</evidence>
<keyword evidence="5 15" id="KW-0378">Hydrolase</keyword>